<organism evidence="5 7">
    <name type="scientific">Pseudomonas putida</name>
    <name type="common">Arthrobacter siderocapsulatus</name>
    <dbReference type="NCBI Taxonomy" id="303"/>
    <lineage>
        <taxon>Bacteria</taxon>
        <taxon>Pseudomonadati</taxon>
        <taxon>Pseudomonadota</taxon>
        <taxon>Gammaproteobacteria</taxon>
        <taxon>Pseudomonadales</taxon>
        <taxon>Pseudomonadaceae</taxon>
        <taxon>Pseudomonas</taxon>
    </lineage>
</organism>
<dbReference type="Pfam" id="PF03328">
    <property type="entry name" value="HpcH_HpaI"/>
    <property type="match status" value="1"/>
</dbReference>
<dbReference type="InterPro" id="IPR040442">
    <property type="entry name" value="Pyrv_kinase-like_dom_sf"/>
</dbReference>
<dbReference type="GO" id="GO:0016832">
    <property type="term" value="F:aldehyde-lyase activity"/>
    <property type="evidence" value="ECO:0007669"/>
    <property type="project" value="TreeGrafter"/>
</dbReference>
<dbReference type="PANTHER" id="PTHR30502">
    <property type="entry name" value="2-KETO-3-DEOXY-L-RHAMNONATE ALDOLASE"/>
    <property type="match status" value="1"/>
</dbReference>
<evidence type="ECO:0000313" key="8">
    <source>
        <dbReference type="Proteomes" id="UP000516786"/>
    </source>
</evidence>
<dbReference type="SUPFAM" id="SSF51621">
    <property type="entry name" value="Phosphoenolpyruvate/pyruvate domain"/>
    <property type="match status" value="1"/>
</dbReference>
<evidence type="ECO:0000313" key="7">
    <source>
        <dbReference type="Proteomes" id="UP000218731"/>
    </source>
</evidence>
<dbReference type="InterPro" id="IPR050251">
    <property type="entry name" value="HpcH-HpaI_aldolase"/>
</dbReference>
<dbReference type="Gene3D" id="3.20.20.60">
    <property type="entry name" value="Phosphoenolpyruvate-binding domains"/>
    <property type="match status" value="1"/>
</dbReference>
<dbReference type="EMBL" id="AP015029">
    <property type="protein sequence ID" value="BAW22973.1"/>
    <property type="molecule type" value="Genomic_DNA"/>
</dbReference>
<sequence length="267" mass="28243">MSTAVTPPTFTPLLKRQSAPLGTWLMSASPSTAEALGYAGFDWLLVDMEHVPIEFRDLWHILQAIQYTGAQPIVRVAANDPVLLKRALDLGSTNVMVPFVENAEQARAAVSAVKYPPMGTRGFAAVHRASRYGTWKGYGQQANDSVCCILQIETATALANLEEIAAVPGVDALFLGPGDLSSVCGHIGNPAHPDIQAMISDAIVRCKAIGMPIGIVGGTPELVGSYLEQGYAFAAVASDMAMMMSKANELLVALKGRQAPEAVATAY</sequence>
<dbReference type="AlphaFoldDB" id="A0A1L7NC13"/>
<dbReference type="Proteomes" id="UP000516786">
    <property type="component" value="Chromosome"/>
</dbReference>
<feature type="domain" description="HpcH/HpaI aldolase/citrate lyase" evidence="4">
    <location>
        <begin position="22"/>
        <end position="243"/>
    </location>
</feature>
<gene>
    <name evidence="6" type="ORF">ID616_11600</name>
    <name evidence="5" type="ORF">KF715C_ch24000</name>
</gene>
<accession>A0A1L7NC13</accession>
<evidence type="ECO:0000256" key="1">
    <source>
        <dbReference type="ARBA" id="ARBA00005568"/>
    </source>
</evidence>
<dbReference type="InterPro" id="IPR015813">
    <property type="entry name" value="Pyrv/PenolPyrv_kinase-like_dom"/>
</dbReference>
<comment type="similarity">
    <text evidence="1">Belongs to the HpcH/HpaI aldolase family.</text>
</comment>
<evidence type="ECO:0000259" key="4">
    <source>
        <dbReference type="Pfam" id="PF03328"/>
    </source>
</evidence>
<name>A0A1L7NC13_PSEPU</name>
<keyword evidence="3" id="KW-0456">Lyase</keyword>
<proteinExistence type="inferred from homology"/>
<evidence type="ECO:0000313" key="5">
    <source>
        <dbReference type="EMBL" id="BAW22973.1"/>
    </source>
</evidence>
<evidence type="ECO:0000313" key="6">
    <source>
        <dbReference type="EMBL" id="QOD00289.1"/>
    </source>
</evidence>
<protein>
    <submittedName>
        <fullName evidence="5">2-dehydro-3-deoxyglucarate aldolase</fullName>
    </submittedName>
</protein>
<reference evidence="6 8" key="2">
    <citation type="submission" date="2020-09" db="EMBL/GenBank/DDBJ databases">
        <title>Co-existence of a novel multidrug-resistance efflux pump with carbapenem resistance gene blaVIM-2 in one megaplasmid in Pseudomonas putida.</title>
        <authorList>
            <person name="Peng K."/>
            <person name="Li R."/>
        </authorList>
    </citation>
    <scope>NUCLEOTIDE SEQUENCE [LARGE SCALE GENOMIC DNA]</scope>
    <source>
        <strain evidence="6 8">ZXPA-20</strain>
    </source>
</reference>
<dbReference type="Proteomes" id="UP000218731">
    <property type="component" value="Chromosome 1"/>
</dbReference>
<evidence type="ECO:0000256" key="3">
    <source>
        <dbReference type="ARBA" id="ARBA00023239"/>
    </source>
</evidence>
<dbReference type="GO" id="GO:0005737">
    <property type="term" value="C:cytoplasm"/>
    <property type="evidence" value="ECO:0007669"/>
    <property type="project" value="TreeGrafter"/>
</dbReference>
<reference evidence="5 7" key="1">
    <citation type="submission" date="2015-11" db="EMBL/GenBank/DDBJ databases">
        <title>Complete genome sequencing of a biphenyl-degrading bacterium, Pseudomonas putida KF715 (=NBRC110667).</title>
        <authorList>
            <person name="Suenaga H."/>
            <person name="Fujihara N."/>
            <person name="Watanabe T."/>
            <person name="Hirose J."/>
            <person name="Kimura N."/>
            <person name="Yamazoe A."/>
            <person name="Hosoyama A."/>
            <person name="Shimodaira J."/>
            <person name="Furukawa K."/>
        </authorList>
    </citation>
    <scope>NUCLEOTIDE SEQUENCE [LARGE SCALE GENOMIC DNA]</scope>
    <source>
        <strain evidence="5 7">KF715</strain>
    </source>
</reference>
<keyword evidence="2" id="KW-0479">Metal-binding</keyword>
<evidence type="ECO:0000256" key="2">
    <source>
        <dbReference type="ARBA" id="ARBA00022723"/>
    </source>
</evidence>
<dbReference type="PANTHER" id="PTHR30502:SF0">
    <property type="entry name" value="PHOSPHOENOLPYRUVATE CARBOXYLASE FAMILY PROTEIN"/>
    <property type="match status" value="1"/>
</dbReference>
<dbReference type="GO" id="GO:0046872">
    <property type="term" value="F:metal ion binding"/>
    <property type="evidence" value="ECO:0007669"/>
    <property type="project" value="UniProtKB-KW"/>
</dbReference>
<dbReference type="EMBL" id="CP061723">
    <property type="protein sequence ID" value="QOD00289.1"/>
    <property type="molecule type" value="Genomic_DNA"/>
</dbReference>
<dbReference type="InterPro" id="IPR005000">
    <property type="entry name" value="Aldolase/citrate-lyase_domain"/>
</dbReference>